<keyword evidence="4" id="KW-1185">Reference proteome</keyword>
<dbReference type="CDD" id="cd19495">
    <property type="entry name" value="Elp6"/>
    <property type="match status" value="1"/>
</dbReference>
<reference evidence="5" key="1">
    <citation type="submission" date="2025-08" db="UniProtKB">
        <authorList>
            <consortium name="RefSeq"/>
        </authorList>
    </citation>
    <scope>IDENTIFICATION</scope>
</reference>
<dbReference type="Pfam" id="PF09807">
    <property type="entry name" value="ELP6"/>
    <property type="match status" value="1"/>
</dbReference>
<name>A0ABM1DU97_PRICU</name>
<dbReference type="RefSeq" id="XP_014663518.1">
    <property type="nucleotide sequence ID" value="XM_014808032.1"/>
</dbReference>
<dbReference type="PANTHER" id="PTHR16184:SF6">
    <property type="entry name" value="ELONGATOR COMPLEX PROTEIN 6"/>
    <property type="match status" value="1"/>
</dbReference>
<dbReference type="GeneID" id="106806170"/>
<dbReference type="Proteomes" id="UP000695022">
    <property type="component" value="Unplaced"/>
</dbReference>
<evidence type="ECO:0000256" key="1">
    <source>
        <dbReference type="ARBA" id="ARBA00005043"/>
    </source>
</evidence>
<dbReference type="InterPro" id="IPR027417">
    <property type="entry name" value="P-loop_NTPase"/>
</dbReference>
<dbReference type="PANTHER" id="PTHR16184">
    <property type="entry name" value="ELONGATOR COMPLEX PROTEIN 6"/>
    <property type="match status" value="1"/>
</dbReference>
<accession>A0ABM1DU97</accession>
<sequence length="274" mass="30677">MFAELNSVLDIHQNCSLDGKFILVTDNQVDGNFIVSHFLSLYLKRNNSVCFLAFSQSFNHYNNIGLKLGINCTRSREQKQLVFIDGLKACLESFVPTRSDRTSSTDCRNKSDCAFNFVSEVTSSPLRNLFILVKEQLGILASRNCPTVLIIDDVEPLLDLGLSAADVVDFLNYISVYLKVPCQTSTNCLLVRTHHDTDIDDERCNIVWTHCVHKSNLSICASGLASGFSKDVHGQIDIKWKDIDGEIEKEESRQFKVEENSLRLFAIGTSAAVL</sequence>
<evidence type="ECO:0000313" key="5">
    <source>
        <dbReference type="RefSeq" id="XP_014663518.1"/>
    </source>
</evidence>
<comment type="pathway">
    <text evidence="1">tRNA modification; 5-methoxycarbonylmethyl-2-thiouridine-tRNA biosynthesis.</text>
</comment>
<organism evidence="4 5">
    <name type="scientific">Priapulus caudatus</name>
    <name type="common">Priapulid worm</name>
    <dbReference type="NCBI Taxonomy" id="37621"/>
    <lineage>
        <taxon>Eukaryota</taxon>
        <taxon>Metazoa</taxon>
        <taxon>Ecdysozoa</taxon>
        <taxon>Scalidophora</taxon>
        <taxon>Priapulida</taxon>
        <taxon>Priapulimorpha</taxon>
        <taxon>Priapulimorphida</taxon>
        <taxon>Priapulidae</taxon>
        <taxon>Priapulus</taxon>
    </lineage>
</organism>
<comment type="similarity">
    <text evidence="2">Belongs to the ELP6 family.</text>
</comment>
<evidence type="ECO:0000256" key="3">
    <source>
        <dbReference type="ARBA" id="ARBA00020263"/>
    </source>
</evidence>
<proteinExistence type="inferred from homology"/>
<evidence type="ECO:0000313" key="4">
    <source>
        <dbReference type="Proteomes" id="UP000695022"/>
    </source>
</evidence>
<protein>
    <recommendedName>
        <fullName evidence="3">Elongator complex protein 6</fullName>
    </recommendedName>
</protein>
<dbReference type="Gene3D" id="3.40.50.300">
    <property type="entry name" value="P-loop containing nucleotide triphosphate hydrolases"/>
    <property type="match status" value="1"/>
</dbReference>
<dbReference type="InterPro" id="IPR018627">
    <property type="entry name" value="ELP6"/>
</dbReference>
<evidence type="ECO:0000256" key="2">
    <source>
        <dbReference type="ARBA" id="ARBA00008837"/>
    </source>
</evidence>
<gene>
    <name evidence="5" type="primary">LOC106806170</name>
</gene>